<evidence type="ECO:0000256" key="3">
    <source>
        <dbReference type="ARBA" id="ARBA00022741"/>
    </source>
</evidence>
<evidence type="ECO:0000313" key="8">
    <source>
        <dbReference type="EMBL" id="CAD5111003.1"/>
    </source>
</evidence>
<dbReference type="GO" id="GO:0016887">
    <property type="term" value="F:ATP hydrolysis activity"/>
    <property type="evidence" value="ECO:0007669"/>
    <property type="project" value="InterPro"/>
</dbReference>
<dbReference type="GO" id="GO:0016020">
    <property type="term" value="C:membrane"/>
    <property type="evidence" value="ECO:0007669"/>
    <property type="project" value="InterPro"/>
</dbReference>
<dbReference type="InterPro" id="IPR026082">
    <property type="entry name" value="ABCA"/>
</dbReference>
<keyword evidence="9" id="KW-1185">Reference proteome</keyword>
<feature type="transmembrane region" description="Helical" evidence="6">
    <location>
        <begin position="348"/>
        <end position="364"/>
    </location>
</feature>
<feature type="coiled-coil region" evidence="5">
    <location>
        <begin position="902"/>
        <end position="929"/>
    </location>
</feature>
<feature type="domain" description="ABC transporter" evidence="7">
    <location>
        <begin position="1188"/>
        <end position="1415"/>
    </location>
</feature>
<reference evidence="8 9" key="1">
    <citation type="submission" date="2020-08" db="EMBL/GenBank/DDBJ databases">
        <authorList>
            <person name="Hejnol A."/>
        </authorList>
    </citation>
    <scope>NUCLEOTIDE SEQUENCE [LARGE SCALE GENOMIC DNA]</scope>
</reference>
<evidence type="ECO:0000313" key="9">
    <source>
        <dbReference type="Proteomes" id="UP000549394"/>
    </source>
</evidence>
<keyword evidence="5" id="KW-0175">Coiled coil</keyword>
<dbReference type="SUPFAM" id="SSF52540">
    <property type="entry name" value="P-loop containing nucleoside triphosphate hydrolases"/>
    <property type="match status" value="2"/>
</dbReference>
<dbReference type="GO" id="GO:0005524">
    <property type="term" value="F:ATP binding"/>
    <property type="evidence" value="ECO:0007669"/>
    <property type="project" value="UniProtKB-KW"/>
</dbReference>
<dbReference type="Pfam" id="PF00005">
    <property type="entry name" value="ABC_tran"/>
    <property type="match status" value="2"/>
</dbReference>
<feature type="domain" description="ABC transporter" evidence="7">
    <location>
        <begin position="444"/>
        <end position="690"/>
    </location>
</feature>
<feature type="transmembrane region" description="Helical" evidence="6">
    <location>
        <begin position="298"/>
        <end position="321"/>
    </location>
</feature>
<dbReference type="InterPro" id="IPR003593">
    <property type="entry name" value="AAA+_ATPase"/>
</dbReference>
<organism evidence="8 9">
    <name type="scientific">Dimorphilus gyrociliatus</name>
    <dbReference type="NCBI Taxonomy" id="2664684"/>
    <lineage>
        <taxon>Eukaryota</taxon>
        <taxon>Metazoa</taxon>
        <taxon>Spiralia</taxon>
        <taxon>Lophotrochozoa</taxon>
        <taxon>Annelida</taxon>
        <taxon>Polychaeta</taxon>
        <taxon>Polychaeta incertae sedis</taxon>
        <taxon>Dinophilidae</taxon>
        <taxon>Dimorphilus</taxon>
    </lineage>
</organism>
<keyword evidence="6" id="KW-0472">Membrane</keyword>
<dbReference type="Gene3D" id="3.40.50.300">
    <property type="entry name" value="P-loop containing nucleotide triphosphate hydrolases"/>
    <property type="match status" value="2"/>
</dbReference>
<feature type="transmembrane region" description="Helical" evidence="6">
    <location>
        <begin position="385"/>
        <end position="403"/>
    </location>
</feature>
<sequence>MFIISLNNYVKSKHVQFEKKYENYMNTFKPYSLETGLLHFAVCDFFLSQGMIYNHLAYAPWTPITEKIMKKLAERFGQLDCASRKARSGLAGNETCGEYLHLLPFTGEFQLERYFNESGRQSIPCSQKRNSILAAVIFPEAENYKGTLPEKIKYDLRMHSDPLGVEGFDQWMTRTKILNRDGPYFTFPQPYIYEPPRVDKPKQFFLELQWLIDSTIIELQAPRANLSRFTYQLIVRFPEFLKPDNRNYGQFLDSTLILSVTIVIGLFLIGETLTQMRRSKQGKYCGLILHGALHKEIYIVRIASTSVFLSFPSLIFLLSMIGSGLPPITTQVCFYITTFVEYFIEENYFYMLIPRLLITHINFGKTLRKALHDKDDEIFQEMSHMIANLLIYLFLLFFTAHIAPAPHGLGLSWNFLFSSKYWMCRFEREHCQSDDYYREYSLAVQLDNIQKIVQKGVLRTETVAPFSMKIPTDEITVILGPPKSGKSALAEMISSNTLPTSGDITVCGINTKDQRSKSLISLSKDYDLIYSNLTIAENIEFYHSLKGIQAISNWSNYDKMPRLLTKKGKLGIDYVLQQFEMLENSKASCYTSDDRIILNFCIALTGQSEIIVIDHLLSKMIDFRKRQRLWDTIKELKVGRAIILTSTNMSEVRILDCRTICLIANGVVQFVGSQRSFAKTYGIGYELSFNFTTELDIDYLNTMVSSSIRKLSIIKKEKNTISYRLPFNSSNKFAELFSKVYREDRNFNLRLISYDDVYDKIYKGELRITSDNKDDYHIETFTAMMMYGKSKLKNIKYYTNSKTTEMKQKLLALVEYRLSVYIRLWPILLLLALSPVFGVIVWTQGDNPTEFLNWPPIELSAGTYASKDCEVPYFASPSLRKLSKIIGNHLKYYNIPLKNVSAHLKNKTAREFEQKLQQLRIKHQGYFNQRYFLAYLFLPGEKVTLAAFYSSSALHSPAVAVNTISNTLLKNFAGEQFSIIARNYPLPPRIKAITTFNKATGQSKLLWSHLRARILTYSLIIFLGRDYLREQLGGSKFMCMNSVALLAPQVILAKSNQIFHINYYHKLQCNERLIRREQCKNEPLRIRQTLACCQECRGSHCVRYADNILSFAKPGLGRFCIIFMIQTFIAMMLLILLQSHRPVLQTILEKRMKLSRLKSEDLSLHASAIKERKSIILCPKFEQTDYDVVAQNITKYDIQSLSKINREIKLENVYLSIKRGELMCLTGLKNSGKTTFLRIIAGSIKPSKGVVYFRKNMQKSYFDNNIIPDGELTVAETLNFVARLRGISKKAAKSHVRNISNLCALKPMMNMKVDTVSESTKKRLVLASTIIGFPQLLVIRDPSTNIDFQSKKIFMNLLGMLKARGHTIVLSTENPVEFENLADRMAVFCVGVLRAVGPAPYLRQCFCPGSRIRISMTFDSTRQMKIDRQSISRWLQIHVPDSVRYHVDLLQARLYFSVPPNVSIGQLFASMENMKEVYTCIREYDIGEHTFESVIFSVSYIRSLNSMENLMKK</sequence>
<feature type="transmembrane region" description="Helical" evidence="6">
    <location>
        <begin position="1116"/>
        <end position="1137"/>
    </location>
</feature>
<feature type="transmembrane region" description="Helical" evidence="6">
    <location>
        <begin position="820"/>
        <end position="842"/>
    </location>
</feature>
<dbReference type="InterPro" id="IPR003439">
    <property type="entry name" value="ABC_transporter-like_ATP-bd"/>
</dbReference>
<name>A0A7I8V4F0_9ANNE</name>
<dbReference type="PROSITE" id="PS50893">
    <property type="entry name" value="ABC_TRANSPORTER_2"/>
    <property type="match status" value="2"/>
</dbReference>
<keyword evidence="1" id="KW-0813">Transport</keyword>
<keyword evidence="6" id="KW-1133">Transmembrane helix</keyword>
<evidence type="ECO:0000259" key="7">
    <source>
        <dbReference type="PROSITE" id="PS50893"/>
    </source>
</evidence>
<dbReference type="EMBL" id="CAJFCJ010000001">
    <property type="protein sequence ID" value="CAD5111003.1"/>
    <property type="molecule type" value="Genomic_DNA"/>
</dbReference>
<dbReference type="GO" id="GO:0140359">
    <property type="term" value="F:ABC-type transporter activity"/>
    <property type="evidence" value="ECO:0007669"/>
    <property type="project" value="InterPro"/>
</dbReference>
<keyword evidence="4" id="KW-0067">ATP-binding</keyword>
<proteinExistence type="predicted"/>
<dbReference type="OrthoDB" id="10263751at2759"/>
<feature type="transmembrane region" description="Helical" evidence="6">
    <location>
        <begin position="251"/>
        <end position="270"/>
    </location>
</feature>
<keyword evidence="6" id="KW-0812">Transmembrane</keyword>
<evidence type="ECO:0000256" key="6">
    <source>
        <dbReference type="SAM" id="Phobius"/>
    </source>
</evidence>
<dbReference type="SMART" id="SM00382">
    <property type="entry name" value="AAA"/>
    <property type="match status" value="2"/>
</dbReference>
<evidence type="ECO:0000256" key="2">
    <source>
        <dbReference type="ARBA" id="ARBA00022737"/>
    </source>
</evidence>
<comment type="caution">
    <text evidence="8">The sequence shown here is derived from an EMBL/GenBank/DDBJ whole genome shotgun (WGS) entry which is preliminary data.</text>
</comment>
<dbReference type="PANTHER" id="PTHR19229">
    <property type="entry name" value="ATP-BINDING CASSETTE TRANSPORTER SUBFAMILY A ABCA"/>
    <property type="match status" value="1"/>
</dbReference>
<keyword evidence="2" id="KW-0677">Repeat</keyword>
<dbReference type="GO" id="GO:0005319">
    <property type="term" value="F:lipid transporter activity"/>
    <property type="evidence" value="ECO:0007669"/>
    <property type="project" value="TreeGrafter"/>
</dbReference>
<dbReference type="Proteomes" id="UP000549394">
    <property type="component" value="Unassembled WGS sequence"/>
</dbReference>
<keyword evidence="3" id="KW-0547">Nucleotide-binding</keyword>
<accession>A0A7I8V4F0</accession>
<dbReference type="PANTHER" id="PTHR19229:SF36">
    <property type="entry name" value="ATP-BINDING CASSETTE SUB-FAMILY A MEMBER 2"/>
    <property type="match status" value="1"/>
</dbReference>
<evidence type="ECO:0000256" key="5">
    <source>
        <dbReference type="SAM" id="Coils"/>
    </source>
</evidence>
<protein>
    <submittedName>
        <fullName evidence="8">DgyrCDS354</fullName>
    </submittedName>
</protein>
<evidence type="ECO:0000256" key="1">
    <source>
        <dbReference type="ARBA" id="ARBA00022448"/>
    </source>
</evidence>
<gene>
    <name evidence="8" type="ORF">DGYR_LOCUS352</name>
</gene>
<dbReference type="InterPro" id="IPR027417">
    <property type="entry name" value="P-loop_NTPase"/>
</dbReference>
<evidence type="ECO:0000256" key="4">
    <source>
        <dbReference type="ARBA" id="ARBA00022840"/>
    </source>
</evidence>